<dbReference type="PANTHER" id="PTHR11042">
    <property type="entry name" value="EUKARYOTIC TRANSLATION INITIATION FACTOR 2-ALPHA KINASE EIF2-ALPHA KINASE -RELATED"/>
    <property type="match status" value="1"/>
</dbReference>
<dbReference type="GO" id="GO:0004694">
    <property type="term" value="F:eukaryotic translation initiation factor 2alpha kinase activity"/>
    <property type="evidence" value="ECO:0007669"/>
    <property type="project" value="TreeGrafter"/>
</dbReference>
<dbReference type="SMART" id="SM00220">
    <property type="entry name" value="S_TKc"/>
    <property type="match status" value="1"/>
</dbReference>
<keyword evidence="4" id="KW-0597">Phosphoprotein</keyword>
<dbReference type="FunFam" id="1.10.510.10:FF:000251">
    <property type="entry name" value="eukaryotic translation initiation factor 2-alpha kinase 3"/>
    <property type="match status" value="1"/>
</dbReference>
<keyword evidence="24" id="KW-1185">Reference proteome</keyword>
<keyword evidence="25" id="KW-0648">Protein biosynthesis</keyword>
<keyword evidence="25" id="KW-0396">Initiation factor</keyword>
<evidence type="ECO:0000256" key="22">
    <source>
        <dbReference type="SAM" id="SignalP"/>
    </source>
</evidence>
<evidence type="ECO:0000256" key="7">
    <source>
        <dbReference type="ARBA" id="ARBA00022729"/>
    </source>
</evidence>
<dbReference type="PROSITE" id="PS00107">
    <property type="entry name" value="PROTEIN_KINASE_ATP"/>
    <property type="match status" value="1"/>
</dbReference>
<evidence type="ECO:0000256" key="14">
    <source>
        <dbReference type="ARBA" id="ARBA00023016"/>
    </source>
</evidence>
<comment type="subcellular location">
    <subcellularLocation>
        <location evidence="1">Endoplasmic reticulum membrane</location>
        <topology evidence="1">Single-pass type I membrane protein</topology>
    </subcellularLocation>
</comment>
<evidence type="ECO:0000313" key="25">
    <source>
        <dbReference type="RefSeq" id="XP_013422047.1"/>
    </source>
</evidence>
<dbReference type="GO" id="GO:0005524">
    <property type="term" value="F:ATP binding"/>
    <property type="evidence" value="ECO:0007669"/>
    <property type="project" value="UniProtKB-UniRule"/>
</dbReference>
<evidence type="ECO:0000256" key="12">
    <source>
        <dbReference type="ARBA" id="ARBA00022845"/>
    </source>
</evidence>
<dbReference type="Gene3D" id="1.10.510.10">
    <property type="entry name" value="Transferase(Phosphotransferase) domain 1"/>
    <property type="match status" value="1"/>
</dbReference>
<dbReference type="FunFam" id="3.30.200.20:FF:000193">
    <property type="entry name" value="Eukaryotic translation initiation factor 2-alpha kinase 3"/>
    <property type="match status" value="1"/>
</dbReference>
<evidence type="ECO:0000256" key="13">
    <source>
        <dbReference type="ARBA" id="ARBA00022989"/>
    </source>
</evidence>
<dbReference type="RefSeq" id="XP_013422047.1">
    <property type="nucleotide sequence ID" value="XM_013566593.1"/>
</dbReference>
<dbReference type="InterPro" id="IPR015943">
    <property type="entry name" value="WD40/YVTN_repeat-like_dom_sf"/>
</dbReference>
<dbReference type="GO" id="GO:0005789">
    <property type="term" value="C:endoplasmic reticulum membrane"/>
    <property type="evidence" value="ECO:0007669"/>
    <property type="project" value="UniProtKB-SubCell"/>
</dbReference>
<dbReference type="InParanoid" id="A0A1S3KHR9"/>
<keyword evidence="5" id="KW-0808">Transferase</keyword>
<dbReference type="FunCoup" id="A0A1S3KHR9">
    <property type="interactions" value="1292"/>
</dbReference>
<keyword evidence="16" id="KW-0325">Glycoprotein</keyword>
<dbReference type="KEGG" id="lak:106181989"/>
<dbReference type="GO" id="GO:0005634">
    <property type="term" value="C:nucleus"/>
    <property type="evidence" value="ECO:0007669"/>
    <property type="project" value="TreeGrafter"/>
</dbReference>
<dbReference type="SUPFAM" id="SSF50998">
    <property type="entry name" value="Quinoprotein alcohol dehydrogenase-like"/>
    <property type="match status" value="1"/>
</dbReference>
<proteinExistence type="inferred from homology"/>
<keyword evidence="6" id="KW-0812">Transmembrane</keyword>
<dbReference type="InterPro" id="IPR000719">
    <property type="entry name" value="Prot_kinase_dom"/>
</dbReference>
<dbReference type="Proteomes" id="UP000085678">
    <property type="component" value="Unplaced"/>
</dbReference>
<dbReference type="InterPro" id="IPR008271">
    <property type="entry name" value="Ser/Thr_kinase_AS"/>
</dbReference>
<evidence type="ECO:0000256" key="19">
    <source>
        <dbReference type="ARBA" id="ARBA00041500"/>
    </source>
</evidence>
<dbReference type="AlphaFoldDB" id="A0A1S3KHR9"/>
<keyword evidence="11 20" id="KW-0067">ATP-binding</keyword>
<evidence type="ECO:0000256" key="16">
    <source>
        <dbReference type="ARBA" id="ARBA00023180"/>
    </source>
</evidence>
<keyword evidence="7 22" id="KW-0732">Signal</keyword>
<sequence length="1040" mass="116461">MGRKKNRASDLRWCSLLASLAFLTAVNSSDSVELPVCSKLSSGKRFLMLVSTLDGRISALNVNEHGKPEWGLNAGPKPLLSSSISKLEIQRDGIPIKLIPSLDGKLYQFDGESIESVPFSADSLLSSSFKLSDNSMVVGGKETRTYGIDAKTGKVRYLCSPAGCEVCGEDAVTEKDDIMVVRRNTQTVRAVDSKTGYEKWNFSVGQHELEFLEGIQPGVSSLDEDDDDDVTITTCSVTGEEIPDVATERVKNPAPSFIVLPSGLIVAVDKDNPSNVLWQHKFESPIASAWTLRGNHLEQIDVLDGDRNSQDFRISDNKIDMEPLPPAPVMYLGMHQNQLYVQPSVKTTVFGTYGQNMPKLRWRPLIATSPSRTPVININDEANTPLLDFHGRDQNAETEVQAVSVWHQGYPYDNGYFLYSDGTTAPMPDPLKRQLDFLNLTNLSSTGEYDGSFTVSLWNWWKEVAAISILTAVLFHLFITKYVVRSIMLENLKDEQMNEKLKKEGSKSSGSLQESLDRQDSNESVVGDKGLSTTQGPFVSRFYSDFDQLACLGKGGFGVVFETKNKVDDNHYAIKRISLPNSTDAKEKVMREVKALAKLDHGGIVRYFQAWLESPPPGWQEERDVGLLDSDTTTISQTPYSGTYKKDLLKTSSPVDCPIGSSRSLGFVPHKEDIDNDESGSFSVVGTPHTMPHFHTKTSVDFDLDTSDSDSENDILDNLEAGLQDVPFQVYQEKQLDVENVDFDNSNDSLNIVFEDSGCEEKSNSDSVFCAETSSCDYTNSESGQLRNVIVSKESHSPISSSFTLHSSKPSRTEKRKDSSLPKMYLYIQMQLCKKETLKDWLNSNTLNRNHTELMRIFVQIVDAVEYVHGMGLMHRDLKPSNIFFSLDGTIKVGDFGLVTAMAEYTDTLVDNEEDEQGKHTNQVGTTLYMSPEQIAGKSYSHKVDIYAMGLIFFELFYPFSTQMERVVTLQNIRQLNFPERFSRELGEECQFVKWLLMPKPEERPEVTEILESPLMKNFEQTMHNQLKRNRSRTISTSSS</sequence>
<dbReference type="PROSITE" id="PS00108">
    <property type="entry name" value="PROTEIN_KINASE_ST"/>
    <property type="match status" value="1"/>
</dbReference>
<keyword evidence="9 25" id="KW-0418">Kinase</keyword>
<keyword evidence="12" id="KW-0810">Translation regulation</keyword>
<keyword evidence="14" id="KW-0346">Stress response</keyword>
<evidence type="ECO:0000256" key="1">
    <source>
        <dbReference type="ARBA" id="ARBA00004115"/>
    </source>
</evidence>
<dbReference type="Gene3D" id="2.130.10.10">
    <property type="entry name" value="YVTN repeat-like/Quinoprotein amine dehydrogenase"/>
    <property type="match status" value="1"/>
</dbReference>
<keyword evidence="15" id="KW-0472">Membrane</keyword>
<keyword evidence="3" id="KW-0723">Serine/threonine-protein kinase</keyword>
<name>A0A1S3KHR9_LINAN</name>
<evidence type="ECO:0000256" key="20">
    <source>
        <dbReference type="PROSITE-ProRule" id="PRU10141"/>
    </source>
</evidence>
<feature type="binding site" evidence="20">
    <location>
        <position position="575"/>
    </location>
    <ligand>
        <name>ATP</name>
        <dbReference type="ChEBI" id="CHEBI:30616"/>
    </ligand>
</feature>
<evidence type="ECO:0000256" key="6">
    <source>
        <dbReference type="ARBA" id="ARBA00022692"/>
    </source>
</evidence>
<comment type="similarity">
    <text evidence="18">Belongs to the protein kinase superfamily. Ser/Thr protein kinase family. GCN2 subfamily.</text>
</comment>
<feature type="compositionally biased region" description="Polar residues" evidence="21">
    <location>
        <begin position="799"/>
        <end position="810"/>
    </location>
</feature>
<evidence type="ECO:0000256" key="3">
    <source>
        <dbReference type="ARBA" id="ARBA00022527"/>
    </source>
</evidence>
<dbReference type="OMA" id="CMIEERE"/>
<evidence type="ECO:0000256" key="8">
    <source>
        <dbReference type="ARBA" id="ARBA00022741"/>
    </source>
</evidence>
<evidence type="ECO:0000256" key="10">
    <source>
        <dbReference type="ARBA" id="ARBA00022824"/>
    </source>
</evidence>
<dbReference type="InterPro" id="IPR011047">
    <property type="entry name" value="Quinoprotein_ADH-like_sf"/>
</dbReference>
<dbReference type="SUPFAM" id="SSF56112">
    <property type="entry name" value="Protein kinase-like (PK-like)"/>
    <property type="match status" value="1"/>
</dbReference>
<evidence type="ECO:0000259" key="23">
    <source>
        <dbReference type="PROSITE" id="PS50011"/>
    </source>
</evidence>
<evidence type="ECO:0000256" key="17">
    <source>
        <dbReference type="ARBA" id="ARBA00023230"/>
    </source>
</evidence>
<keyword evidence="17" id="KW-0834">Unfolded protein response</keyword>
<dbReference type="PROSITE" id="PS50011">
    <property type="entry name" value="PROTEIN_KINASE_DOM"/>
    <property type="match status" value="1"/>
</dbReference>
<evidence type="ECO:0000256" key="15">
    <source>
        <dbReference type="ARBA" id="ARBA00023136"/>
    </source>
</evidence>
<reference evidence="25" key="1">
    <citation type="submission" date="2025-08" db="UniProtKB">
        <authorList>
            <consortium name="RefSeq"/>
        </authorList>
    </citation>
    <scope>IDENTIFICATION</scope>
    <source>
        <tissue evidence="25">Gonads</tissue>
    </source>
</reference>
<protein>
    <recommendedName>
        <fullName evidence="2">non-specific serine/threonine protein kinase</fullName>
        <ecNumber evidence="2">2.7.11.1</ecNumber>
    </recommendedName>
    <alternativeName>
        <fullName evidence="19">PRKR-like endoplasmic reticulum kinase</fullName>
    </alternativeName>
</protein>
<keyword evidence="8 20" id="KW-0547">Nucleotide-binding</keyword>
<accession>A0A1S3KHR9</accession>
<feature type="region of interest" description="Disordered" evidence="21">
    <location>
        <begin position="799"/>
        <end position="818"/>
    </location>
</feature>
<evidence type="ECO:0000256" key="4">
    <source>
        <dbReference type="ARBA" id="ARBA00022553"/>
    </source>
</evidence>
<organism evidence="24 25">
    <name type="scientific">Lingula anatina</name>
    <name type="common">Brachiopod</name>
    <name type="synonym">Lingula unguis</name>
    <dbReference type="NCBI Taxonomy" id="7574"/>
    <lineage>
        <taxon>Eukaryota</taxon>
        <taxon>Metazoa</taxon>
        <taxon>Spiralia</taxon>
        <taxon>Lophotrochozoa</taxon>
        <taxon>Brachiopoda</taxon>
        <taxon>Linguliformea</taxon>
        <taxon>Lingulata</taxon>
        <taxon>Lingulida</taxon>
        <taxon>Linguloidea</taxon>
        <taxon>Lingulidae</taxon>
        <taxon>Lingula</taxon>
    </lineage>
</organism>
<evidence type="ECO:0000313" key="24">
    <source>
        <dbReference type="Proteomes" id="UP000085678"/>
    </source>
</evidence>
<dbReference type="InterPro" id="IPR050339">
    <property type="entry name" value="CC_SR_Kinase"/>
</dbReference>
<feature type="region of interest" description="Disordered" evidence="21">
    <location>
        <begin position="500"/>
        <end position="529"/>
    </location>
</feature>
<feature type="signal peptide" evidence="22">
    <location>
        <begin position="1"/>
        <end position="28"/>
    </location>
</feature>
<evidence type="ECO:0000256" key="9">
    <source>
        <dbReference type="ARBA" id="ARBA00022777"/>
    </source>
</evidence>
<dbReference type="EC" id="2.7.11.1" evidence="2"/>
<dbReference type="GeneID" id="106181989"/>
<evidence type="ECO:0000256" key="21">
    <source>
        <dbReference type="SAM" id="MobiDB-lite"/>
    </source>
</evidence>
<evidence type="ECO:0000256" key="2">
    <source>
        <dbReference type="ARBA" id="ARBA00012513"/>
    </source>
</evidence>
<dbReference type="PANTHER" id="PTHR11042:SF91">
    <property type="entry name" value="EUKARYOTIC TRANSLATION INITIATION FACTOR 2-ALPHA KINASE"/>
    <property type="match status" value="1"/>
</dbReference>
<dbReference type="Pfam" id="PF00069">
    <property type="entry name" value="Pkinase"/>
    <property type="match status" value="2"/>
</dbReference>
<dbReference type="GO" id="GO:0003743">
    <property type="term" value="F:translation initiation factor activity"/>
    <property type="evidence" value="ECO:0007669"/>
    <property type="project" value="UniProtKB-KW"/>
</dbReference>
<dbReference type="InterPro" id="IPR011009">
    <property type="entry name" value="Kinase-like_dom_sf"/>
</dbReference>
<dbReference type="OrthoDB" id="341578at2759"/>
<dbReference type="STRING" id="7574.A0A1S3KHR9"/>
<feature type="chain" id="PRO_5010262747" description="non-specific serine/threonine protein kinase" evidence="22">
    <location>
        <begin position="29"/>
        <end position="1040"/>
    </location>
</feature>
<gene>
    <name evidence="25" type="primary">LOC106181989</name>
</gene>
<feature type="domain" description="Protein kinase" evidence="23">
    <location>
        <begin position="546"/>
        <end position="1016"/>
    </location>
</feature>
<dbReference type="Gene3D" id="3.30.200.20">
    <property type="entry name" value="Phosphorylase Kinase, domain 1"/>
    <property type="match status" value="1"/>
</dbReference>
<dbReference type="InterPro" id="IPR017441">
    <property type="entry name" value="Protein_kinase_ATP_BS"/>
</dbReference>
<keyword evidence="13" id="KW-1133">Transmembrane helix</keyword>
<dbReference type="GO" id="GO:0006986">
    <property type="term" value="P:response to unfolded protein"/>
    <property type="evidence" value="ECO:0007669"/>
    <property type="project" value="UniProtKB-KW"/>
</dbReference>
<evidence type="ECO:0000256" key="18">
    <source>
        <dbReference type="ARBA" id="ARBA00037982"/>
    </source>
</evidence>
<evidence type="ECO:0000256" key="5">
    <source>
        <dbReference type="ARBA" id="ARBA00022679"/>
    </source>
</evidence>
<keyword evidence="10" id="KW-0256">Endoplasmic reticulum</keyword>
<evidence type="ECO:0000256" key="11">
    <source>
        <dbReference type="ARBA" id="ARBA00022840"/>
    </source>
</evidence>